<dbReference type="PaxDb" id="3880-AES88635"/>
<evidence type="ECO:0000256" key="1">
    <source>
        <dbReference type="SAM" id="MobiDB-lite"/>
    </source>
</evidence>
<reference evidence="2 4" key="2">
    <citation type="journal article" date="2014" name="BMC Genomics">
        <title>An improved genome release (version Mt4.0) for the model legume Medicago truncatula.</title>
        <authorList>
            <person name="Tang H."/>
            <person name="Krishnakumar V."/>
            <person name="Bidwell S."/>
            <person name="Rosen B."/>
            <person name="Chan A."/>
            <person name="Zhou S."/>
            <person name="Gentzbittel L."/>
            <person name="Childs K.L."/>
            <person name="Yandell M."/>
            <person name="Gundlach H."/>
            <person name="Mayer K.F."/>
            <person name="Schwartz D.C."/>
            <person name="Town C.D."/>
        </authorList>
    </citation>
    <scope>GENOME REANNOTATION</scope>
    <source>
        <strain evidence="2">A17</strain>
        <strain evidence="3 4">cv. Jemalong A17</strain>
    </source>
</reference>
<accession>A0A072TEY0</accession>
<evidence type="ECO:0000313" key="2">
    <source>
        <dbReference type="EMBL" id="KEH15598.1"/>
    </source>
</evidence>
<evidence type="ECO:0000313" key="3">
    <source>
        <dbReference type="EnsemblPlants" id="KEH15598"/>
    </source>
</evidence>
<name>A0A072TEY0_MEDTR</name>
<dbReference type="AlphaFoldDB" id="A0A072TEY0"/>
<dbReference type="HOGENOM" id="CLU_3112570_0_0_1"/>
<dbReference type="Proteomes" id="UP000002051">
    <property type="component" value="Unassembled WGS sequence"/>
</dbReference>
<protein>
    <submittedName>
        <fullName evidence="2 3">Uncharacterized protein</fullName>
    </submittedName>
</protein>
<evidence type="ECO:0000313" key="4">
    <source>
        <dbReference type="Proteomes" id="UP000002051"/>
    </source>
</evidence>
<organism evidence="2 4">
    <name type="scientific">Medicago truncatula</name>
    <name type="common">Barrel medic</name>
    <name type="synonym">Medicago tribuloides</name>
    <dbReference type="NCBI Taxonomy" id="3880"/>
    <lineage>
        <taxon>Eukaryota</taxon>
        <taxon>Viridiplantae</taxon>
        <taxon>Streptophyta</taxon>
        <taxon>Embryophyta</taxon>
        <taxon>Tracheophyta</taxon>
        <taxon>Spermatophyta</taxon>
        <taxon>Magnoliopsida</taxon>
        <taxon>eudicotyledons</taxon>
        <taxon>Gunneridae</taxon>
        <taxon>Pentapetalae</taxon>
        <taxon>rosids</taxon>
        <taxon>fabids</taxon>
        <taxon>Fabales</taxon>
        <taxon>Fabaceae</taxon>
        <taxon>Papilionoideae</taxon>
        <taxon>50 kb inversion clade</taxon>
        <taxon>NPAAA clade</taxon>
        <taxon>Hologalegina</taxon>
        <taxon>IRL clade</taxon>
        <taxon>Trifolieae</taxon>
        <taxon>Medicago</taxon>
    </lineage>
</organism>
<feature type="region of interest" description="Disordered" evidence="1">
    <location>
        <begin position="31"/>
        <end position="51"/>
    </location>
</feature>
<dbReference type="EMBL" id="KL403478">
    <property type="protein sequence ID" value="KEH15598.1"/>
    <property type="molecule type" value="Genomic_DNA"/>
</dbReference>
<reference evidence="2 4" key="1">
    <citation type="journal article" date="2011" name="Nature">
        <title>The Medicago genome provides insight into the evolution of rhizobial symbioses.</title>
        <authorList>
            <person name="Young N.D."/>
            <person name="Debelle F."/>
            <person name="Oldroyd G.E."/>
            <person name="Geurts R."/>
            <person name="Cannon S.B."/>
            <person name="Udvardi M.K."/>
            <person name="Benedito V.A."/>
            <person name="Mayer K.F."/>
            <person name="Gouzy J."/>
            <person name="Schoof H."/>
            <person name="Van de Peer Y."/>
            <person name="Proost S."/>
            <person name="Cook D.R."/>
            <person name="Meyers B.C."/>
            <person name="Spannagl M."/>
            <person name="Cheung F."/>
            <person name="De Mita S."/>
            <person name="Krishnakumar V."/>
            <person name="Gundlach H."/>
            <person name="Zhou S."/>
            <person name="Mudge J."/>
            <person name="Bharti A.K."/>
            <person name="Murray J.D."/>
            <person name="Naoumkina M.A."/>
            <person name="Rosen B."/>
            <person name="Silverstein K.A."/>
            <person name="Tang H."/>
            <person name="Rombauts S."/>
            <person name="Zhao P.X."/>
            <person name="Zhou P."/>
            <person name="Barbe V."/>
            <person name="Bardou P."/>
            <person name="Bechner M."/>
            <person name="Bellec A."/>
            <person name="Berger A."/>
            <person name="Berges H."/>
            <person name="Bidwell S."/>
            <person name="Bisseling T."/>
            <person name="Choisne N."/>
            <person name="Couloux A."/>
            <person name="Denny R."/>
            <person name="Deshpande S."/>
            <person name="Dai X."/>
            <person name="Doyle J.J."/>
            <person name="Dudez A.M."/>
            <person name="Farmer A.D."/>
            <person name="Fouteau S."/>
            <person name="Franken C."/>
            <person name="Gibelin C."/>
            <person name="Gish J."/>
            <person name="Goldstein S."/>
            <person name="Gonzalez A.J."/>
            <person name="Green P.J."/>
            <person name="Hallab A."/>
            <person name="Hartog M."/>
            <person name="Hua A."/>
            <person name="Humphray S.J."/>
            <person name="Jeong D.H."/>
            <person name="Jing Y."/>
            <person name="Jocker A."/>
            <person name="Kenton S.M."/>
            <person name="Kim D.J."/>
            <person name="Klee K."/>
            <person name="Lai H."/>
            <person name="Lang C."/>
            <person name="Lin S."/>
            <person name="Macmil S.L."/>
            <person name="Magdelenat G."/>
            <person name="Matthews L."/>
            <person name="McCorrison J."/>
            <person name="Monaghan E.L."/>
            <person name="Mun J.H."/>
            <person name="Najar F.Z."/>
            <person name="Nicholson C."/>
            <person name="Noirot C."/>
            <person name="O'Bleness M."/>
            <person name="Paule C.R."/>
            <person name="Poulain J."/>
            <person name="Prion F."/>
            <person name="Qin B."/>
            <person name="Qu C."/>
            <person name="Retzel E.F."/>
            <person name="Riddle C."/>
            <person name="Sallet E."/>
            <person name="Samain S."/>
            <person name="Samson N."/>
            <person name="Sanders I."/>
            <person name="Saurat O."/>
            <person name="Scarpelli C."/>
            <person name="Schiex T."/>
            <person name="Segurens B."/>
            <person name="Severin A.J."/>
            <person name="Sherrier D.J."/>
            <person name="Shi R."/>
            <person name="Sims S."/>
            <person name="Singer S.R."/>
            <person name="Sinharoy S."/>
            <person name="Sterck L."/>
            <person name="Viollet A."/>
            <person name="Wang B.B."/>
            <person name="Wang K."/>
            <person name="Wang M."/>
            <person name="Wang X."/>
            <person name="Warfsmann J."/>
            <person name="Weissenbach J."/>
            <person name="White D.D."/>
            <person name="White J.D."/>
            <person name="Wiley G.B."/>
            <person name="Wincker P."/>
            <person name="Xing Y."/>
            <person name="Yang L."/>
            <person name="Yao Z."/>
            <person name="Ying F."/>
            <person name="Zhai J."/>
            <person name="Zhou L."/>
            <person name="Zuber A."/>
            <person name="Denarie J."/>
            <person name="Dixon R.A."/>
            <person name="May G.D."/>
            <person name="Schwartz D.C."/>
            <person name="Rogers J."/>
            <person name="Quetier F."/>
            <person name="Town C.D."/>
            <person name="Roe B.A."/>
        </authorList>
    </citation>
    <scope>NUCLEOTIDE SEQUENCE [LARGE SCALE GENOMIC DNA]</scope>
    <source>
        <strain evidence="2">A17</strain>
        <strain evidence="3 4">cv. Jemalong A17</strain>
    </source>
</reference>
<feature type="non-terminal residue" evidence="2">
    <location>
        <position position="1"/>
    </location>
</feature>
<sequence length="51" mass="5362">LCHGTWVKVSVSWSLDEGELREAGFTEQRIPLAPNSGGTTGCCTSSPLSPV</sequence>
<gene>
    <name evidence="2" type="ORF">MTR_0754s0020</name>
</gene>
<keyword evidence="4" id="KW-1185">Reference proteome</keyword>
<proteinExistence type="predicted"/>
<feature type="compositionally biased region" description="Polar residues" evidence="1">
    <location>
        <begin position="41"/>
        <end position="51"/>
    </location>
</feature>
<reference evidence="3" key="3">
    <citation type="submission" date="2015-06" db="UniProtKB">
        <authorList>
            <consortium name="EnsemblPlants"/>
        </authorList>
    </citation>
    <scope>IDENTIFICATION</scope>
    <source>
        <strain evidence="3">cv. Jemalong A17</strain>
    </source>
</reference>
<dbReference type="EnsemblPlants" id="KEH15598">
    <property type="protein sequence ID" value="KEH15598"/>
    <property type="gene ID" value="MTR_0754s0020"/>
</dbReference>
<dbReference type="AntiFam" id="ANF00038">
    <property type="entry name" value="Overlaps SRP RNA, same strand"/>
</dbReference>
<feature type="non-terminal residue" evidence="2">
    <location>
        <position position="51"/>
    </location>
</feature>